<dbReference type="Proteomes" id="UP000230233">
    <property type="component" value="Chromosome V"/>
</dbReference>
<feature type="transmembrane region" description="Helical" evidence="1">
    <location>
        <begin position="143"/>
        <end position="163"/>
    </location>
</feature>
<dbReference type="OrthoDB" id="5852423at2759"/>
<dbReference type="Pfam" id="PF10277">
    <property type="entry name" value="Frag1"/>
    <property type="match status" value="1"/>
</dbReference>
<evidence type="ECO:0000256" key="1">
    <source>
        <dbReference type="SAM" id="Phobius"/>
    </source>
</evidence>
<feature type="transmembrane region" description="Helical" evidence="1">
    <location>
        <begin position="110"/>
        <end position="131"/>
    </location>
</feature>
<comment type="caution">
    <text evidence="3">The sequence shown here is derived from an EMBL/GenBank/DDBJ whole genome shotgun (WGS) entry which is preliminary data.</text>
</comment>
<evidence type="ECO:0000313" key="3">
    <source>
        <dbReference type="EMBL" id="PIC22718.1"/>
    </source>
</evidence>
<keyword evidence="1" id="KW-0472">Membrane</keyword>
<feature type="transmembrane region" description="Helical" evidence="1">
    <location>
        <begin position="57"/>
        <end position="79"/>
    </location>
</feature>
<dbReference type="InterPro" id="IPR039545">
    <property type="entry name" value="PGAP2"/>
</dbReference>
<dbReference type="GO" id="GO:0005789">
    <property type="term" value="C:endoplasmic reticulum membrane"/>
    <property type="evidence" value="ECO:0007669"/>
    <property type="project" value="TreeGrafter"/>
</dbReference>
<dbReference type="PANTHER" id="PTHR12892:SF12">
    <property type="entry name" value="RHOMBOID DOMAIN-CONTAINING PROTEIN"/>
    <property type="match status" value="1"/>
</dbReference>
<feature type="transmembrane region" description="Helical" evidence="1">
    <location>
        <begin position="175"/>
        <end position="200"/>
    </location>
</feature>
<dbReference type="GO" id="GO:0000139">
    <property type="term" value="C:Golgi membrane"/>
    <property type="evidence" value="ECO:0007669"/>
    <property type="project" value="InterPro"/>
</dbReference>
<accession>A0A2G5T678</accession>
<organism evidence="3 4">
    <name type="scientific">Caenorhabditis nigoni</name>
    <dbReference type="NCBI Taxonomy" id="1611254"/>
    <lineage>
        <taxon>Eukaryota</taxon>
        <taxon>Metazoa</taxon>
        <taxon>Ecdysozoa</taxon>
        <taxon>Nematoda</taxon>
        <taxon>Chromadorea</taxon>
        <taxon>Rhabditida</taxon>
        <taxon>Rhabditina</taxon>
        <taxon>Rhabditomorpha</taxon>
        <taxon>Rhabditoidea</taxon>
        <taxon>Rhabditidae</taxon>
        <taxon>Peloderinae</taxon>
        <taxon>Caenorhabditis</taxon>
    </lineage>
</organism>
<dbReference type="EMBL" id="PDUG01000005">
    <property type="protein sequence ID" value="PIC22718.1"/>
    <property type="molecule type" value="Genomic_DNA"/>
</dbReference>
<dbReference type="InterPro" id="IPR019402">
    <property type="entry name" value="CWH43_N"/>
</dbReference>
<gene>
    <name evidence="3" type="primary">Cni-T23B12.5</name>
    <name evidence="3" type="synonym">Cnig_chr_V.g16674</name>
    <name evidence="3" type="ORF">B9Z55_016674</name>
</gene>
<feature type="transmembrane region" description="Helical" evidence="1">
    <location>
        <begin position="212"/>
        <end position="231"/>
    </location>
</feature>
<dbReference type="AlphaFoldDB" id="A0A2G5T678"/>
<feature type="domain" description="CWH43-like N-terminal" evidence="2">
    <location>
        <begin position="61"/>
        <end position="261"/>
    </location>
</feature>
<proteinExistence type="predicted"/>
<protein>
    <recommendedName>
        <fullName evidence="2">CWH43-like N-terminal domain-containing protein</fullName>
    </recommendedName>
</protein>
<keyword evidence="1" id="KW-0812">Transmembrane</keyword>
<sequence>MWPRGAMDNASAYGAEDCRFESCRGRNSFLQISTMPSYRFEAARGPVILARIPLKNVFQAAMSMPAIGVLMAFVIGYSVDTGFLYNYYWRCRTVYLPSVSRLLNLPLERILWNLLSLSSVPLQLMVVLRQYILTFSTSNKLQFLRVVMVISSVFQSLFLTLLATVGERESGEFHVAFFSGFAVSTIINYTVFTILMRFTAKDENPKHGRRRVTVLLGLVITLPTIFIAFILHNVFCVKAAYEAFAIFEYLTIILIYAFHVSNFYLYSDPSLKILVCLKNGKTAAVRI</sequence>
<dbReference type="STRING" id="1611254.A0A2G5T678"/>
<dbReference type="GO" id="GO:0006506">
    <property type="term" value="P:GPI anchor biosynthetic process"/>
    <property type="evidence" value="ECO:0007669"/>
    <property type="project" value="TreeGrafter"/>
</dbReference>
<dbReference type="PANTHER" id="PTHR12892">
    <property type="entry name" value="FGF RECEPTOR ACTIVATING PROTEIN 1"/>
    <property type="match status" value="1"/>
</dbReference>
<evidence type="ECO:0000259" key="2">
    <source>
        <dbReference type="Pfam" id="PF10277"/>
    </source>
</evidence>
<name>A0A2G5T678_9PELO</name>
<evidence type="ECO:0000313" key="4">
    <source>
        <dbReference type="Proteomes" id="UP000230233"/>
    </source>
</evidence>
<keyword evidence="4" id="KW-1185">Reference proteome</keyword>
<feature type="transmembrane region" description="Helical" evidence="1">
    <location>
        <begin position="243"/>
        <end position="265"/>
    </location>
</feature>
<reference evidence="4" key="1">
    <citation type="submission" date="2017-10" db="EMBL/GenBank/DDBJ databases">
        <title>Rapid genome shrinkage in a self-fertile nematode reveals novel sperm competition proteins.</title>
        <authorList>
            <person name="Yin D."/>
            <person name="Schwarz E.M."/>
            <person name="Thomas C.G."/>
            <person name="Felde R.L."/>
            <person name="Korf I.F."/>
            <person name="Cutter A.D."/>
            <person name="Schartner C.M."/>
            <person name="Ralston E.J."/>
            <person name="Meyer B.J."/>
            <person name="Haag E.S."/>
        </authorList>
    </citation>
    <scope>NUCLEOTIDE SEQUENCE [LARGE SCALE GENOMIC DNA]</scope>
    <source>
        <strain evidence="4">JU1422</strain>
    </source>
</reference>
<keyword evidence="1" id="KW-1133">Transmembrane helix</keyword>